<dbReference type="InterPro" id="IPR007419">
    <property type="entry name" value="BFD-like_2Fe2S-bd_dom"/>
</dbReference>
<dbReference type="EMBL" id="VGLS01000137">
    <property type="protein sequence ID" value="MBM3223398.1"/>
    <property type="molecule type" value="Genomic_DNA"/>
</dbReference>
<accession>A0A937VYD6</accession>
<dbReference type="Pfam" id="PF04324">
    <property type="entry name" value="Fer2_BFD"/>
    <property type="match status" value="1"/>
</dbReference>
<evidence type="ECO:0000313" key="3">
    <source>
        <dbReference type="Proteomes" id="UP000712673"/>
    </source>
</evidence>
<reference evidence="2" key="1">
    <citation type="submission" date="2019-03" db="EMBL/GenBank/DDBJ databases">
        <title>Lake Tanganyika Metagenome-Assembled Genomes (MAGs).</title>
        <authorList>
            <person name="Tran P."/>
        </authorList>
    </citation>
    <scope>NUCLEOTIDE SEQUENCE</scope>
    <source>
        <strain evidence="2">K_DeepCast_65m_m2_066</strain>
    </source>
</reference>
<sequence length="65" mass="7124">MHALLDGVKVVCICKGIKKSVFVKALEEGVRTKEDMNRATGSGSGGCKGRRCGPRILEMLRERFT</sequence>
<proteinExistence type="predicted"/>
<comment type="caution">
    <text evidence="2">The sequence shown here is derived from an EMBL/GenBank/DDBJ whole genome shotgun (WGS) entry which is preliminary data.</text>
</comment>
<organism evidence="2 3">
    <name type="scientific">Tectimicrobiota bacterium</name>
    <dbReference type="NCBI Taxonomy" id="2528274"/>
    <lineage>
        <taxon>Bacteria</taxon>
        <taxon>Pseudomonadati</taxon>
        <taxon>Nitrospinota/Tectimicrobiota group</taxon>
        <taxon>Candidatus Tectimicrobiota</taxon>
    </lineage>
</organism>
<feature type="domain" description="BFD-like [2Fe-2S]-binding" evidence="1">
    <location>
        <begin position="10"/>
        <end position="62"/>
    </location>
</feature>
<gene>
    <name evidence="2" type="ORF">FJZ47_06315</name>
</gene>
<name>A0A937VYD6_UNCTE</name>
<protein>
    <submittedName>
        <fullName evidence="2">(2Fe-2S)-binding protein</fullName>
    </submittedName>
</protein>
<dbReference type="AlphaFoldDB" id="A0A937VYD6"/>
<dbReference type="InterPro" id="IPR041854">
    <property type="entry name" value="BFD-like_2Fe2S-bd_dom_sf"/>
</dbReference>
<evidence type="ECO:0000313" key="2">
    <source>
        <dbReference type="EMBL" id="MBM3223398.1"/>
    </source>
</evidence>
<dbReference type="Gene3D" id="1.10.10.1100">
    <property type="entry name" value="BFD-like [2Fe-2S]-binding domain"/>
    <property type="match status" value="1"/>
</dbReference>
<dbReference type="Proteomes" id="UP000712673">
    <property type="component" value="Unassembled WGS sequence"/>
</dbReference>
<evidence type="ECO:0000259" key="1">
    <source>
        <dbReference type="Pfam" id="PF04324"/>
    </source>
</evidence>